<comment type="caution">
    <text evidence="5">The sequence shown here is derived from an EMBL/GenBank/DDBJ whole genome shotgun (WGS) entry which is preliminary data.</text>
</comment>
<name>A0AA42DQ53_9FIRM</name>
<sequence>MKKGIVSIVLLGTMMMTQTNIYGAEIKNFMDLNNKIIEQKQRIANQKEIIDKEKKLAEEQLKLEENNKITISFAGDCTLGTYYGQGEWNRFDKIAEKNGYEYFFKNVKPYFEKDDLTVVNLEGPLTTGGQRAQKQFAIKGEPSYTEILKQGSIEAVSLANNHTSDYGNEGMKQTKDALTKANINYFIGDKINYQEIKRIKIALIGETGWDKSKGTKDRIKKRIQEAKAQADLVFIMFHWGIERENYPNDVQKELAYLSIDEGADLVLGSHPHVIQGIETYKGKDIIYSFGNFSFGANKNPDDKDTFIYQVTYKKQNGNVVLDGSKVIPCSIPSSKERNTYQPTPLSGTEKERVQNRLIKYSNKFTKSYFN</sequence>
<evidence type="ECO:0000313" key="5">
    <source>
        <dbReference type="EMBL" id="MDA3732791.1"/>
    </source>
</evidence>
<feature type="coiled-coil region" evidence="2">
    <location>
        <begin position="40"/>
        <end position="67"/>
    </location>
</feature>
<organism evidence="5 6">
    <name type="scientific">Holtiella tumoricola</name>
    <dbReference type="NCBI Taxonomy" id="3018743"/>
    <lineage>
        <taxon>Bacteria</taxon>
        <taxon>Bacillati</taxon>
        <taxon>Bacillota</taxon>
        <taxon>Clostridia</taxon>
        <taxon>Lachnospirales</taxon>
        <taxon>Cellulosilyticaceae</taxon>
        <taxon>Holtiella</taxon>
    </lineage>
</organism>
<proteinExistence type="inferred from homology"/>
<comment type="similarity">
    <text evidence="1">Belongs to the CapA family.</text>
</comment>
<dbReference type="Proteomes" id="UP001169242">
    <property type="component" value="Unassembled WGS sequence"/>
</dbReference>
<dbReference type="SUPFAM" id="SSF56300">
    <property type="entry name" value="Metallo-dependent phosphatases"/>
    <property type="match status" value="1"/>
</dbReference>
<dbReference type="Gene3D" id="3.60.21.10">
    <property type="match status" value="1"/>
</dbReference>
<dbReference type="PANTHER" id="PTHR33393">
    <property type="entry name" value="POLYGLUTAMINE SYNTHESIS ACCESSORY PROTEIN RV0574C-RELATED"/>
    <property type="match status" value="1"/>
</dbReference>
<dbReference type="Pfam" id="PF09587">
    <property type="entry name" value="PGA_cap"/>
    <property type="match status" value="1"/>
</dbReference>
<dbReference type="SMART" id="SM00854">
    <property type="entry name" value="PGA_cap"/>
    <property type="match status" value="1"/>
</dbReference>
<dbReference type="CDD" id="cd07381">
    <property type="entry name" value="MPP_CapA"/>
    <property type="match status" value="1"/>
</dbReference>
<protein>
    <submittedName>
        <fullName evidence="5">CapA family protein</fullName>
    </submittedName>
</protein>
<evidence type="ECO:0000256" key="2">
    <source>
        <dbReference type="SAM" id="Coils"/>
    </source>
</evidence>
<accession>A0AA42DQ53</accession>
<evidence type="ECO:0000256" key="1">
    <source>
        <dbReference type="ARBA" id="ARBA00005662"/>
    </source>
</evidence>
<dbReference type="InterPro" id="IPR029052">
    <property type="entry name" value="Metallo-depent_PP-like"/>
</dbReference>
<evidence type="ECO:0000313" key="6">
    <source>
        <dbReference type="Proteomes" id="UP001169242"/>
    </source>
</evidence>
<evidence type="ECO:0000256" key="3">
    <source>
        <dbReference type="SAM" id="MobiDB-lite"/>
    </source>
</evidence>
<dbReference type="PANTHER" id="PTHR33393:SF13">
    <property type="entry name" value="PGA BIOSYNTHESIS PROTEIN CAPA"/>
    <property type="match status" value="1"/>
</dbReference>
<reference evidence="5" key="1">
    <citation type="journal article" date="2023" name="Int. J. Syst. Evol. Microbiol.">
        <title>&lt;i&gt;Holtiella tumoricola&lt;/i&gt; gen. nov. sp. nov., isolated from a human clinical sample.</title>
        <authorList>
            <person name="Allen-Vercoe E."/>
            <person name="Daigneault M.C."/>
            <person name="Vancuren S.J."/>
            <person name="Cochrane K."/>
            <person name="O'Neal L.L."/>
            <person name="Sankaranarayanan K."/>
            <person name="Lawson P.A."/>
        </authorList>
    </citation>
    <scope>NUCLEOTIDE SEQUENCE</scope>
    <source>
        <strain evidence="5">CC70A</strain>
    </source>
</reference>
<gene>
    <name evidence="5" type="ORF">PBV87_15040</name>
</gene>
<dbReference type="EMBL" id="JAQIFT010000055">
    <property type="protein sequence ID" value="MDA3732791.1"/>
    <property type="molecule type" value="Genomic_DNA"/>
</dbReference>
<feature type="region of interest" description="Disordered" evidence="3">
    <location>
        <begin position="332"/>
        <end position="352"/>
    </location>
</feature>
<dbReference type="RefSeq" id="WP_271012781.1">
    <property type="nucleotide sequence ID" value="NZ_JAQIFT010000055.1"/>
</dbReference>
<dbReference type="AlphaFoldDB" id="A0AA42DQ53"/>
<dbReference type="InterPro" id="IPR019079">
    <property type="entry name" value="Capsule_synth_CapA"/>
</dbReference>
<keyword evidence="2" id="KW-0175">Coiled coil</keyword>
<evidence type="ECO:0000259" key="4">
    <source>
        <dbReference type="SMART" id="SM00854"/>
    </source>
</evidence>
<dbReference type="InterPro" id="IPR052169">
    <property type="entry name" value="CW_Biosynth-Accessory"/>
</dbReference>
<feature type="domain" description="Capsule synthesis protein CapA" evidence="4">
    <location>
        <begin position="70"/>
        <end position="296"/>
    </location>
</feature>
<keyword evidence="6" id="KW-1185">Reference proteome</keyword>